<dbReference type="InterPro" id="IPR003339">
    <property type="entry name" value="ABC/ECF_trnsptr_transmembrane"/>
</dbReference>
<comment type="caution">
    <text evidence="5">The sequence shown here is derived from an EMBL/GenBank/DDBJ whole genome shotgun (WGS) entry which is preliminary data.</text>
</comment>
<reference evidence="5 6" key="1">
    <citation type="journal article" date="2014" name="Am. J. Bot.">
        <title>Genome assembly and annotation for red clover (Trifolium pratense; Fabaceae).</title>
        <authorList>
            <person name="Istvanek J."/>
            <person name="Jaros M."/>
            <person name="Krenek A."/>
            <person name="Repkova J."/>
        </authorList>
    </citation>
    <scope>NUCLEOTIDE SEQUENCE [LARGE SCALE GENOMIC DNA]</scope>
    <source>
        <strain evidence="6">cv. Tatra</strain>
        <tissue evidence="5">Young leaves</tissue>
    </source>
</reference>
<gene>
    <name evidence="5" type="ORF">L195_g017811</name>
</gene>
<dbReference type="ExpressionAtlas" id="A0A2K3MUX0">
    <property type="expression patterns" value="baseline"/>
</dbReference>
<dbReference type="Proteomes" id="UP000236291">
    <property type="component" value="Unassembled WGS sequence"/>
</dbReference>
<dbReference type="PANTHER" id="PTHR33514">
    <property type="entry name" value="PROTEIN ABCI12, CHLOROPLASTIC"/>
    <property type="match status" value="1"/>
</dbReference>
<comment type="subcellular location">
    <subcellularLocation>
        <location evidence="1">Membrane</location>
        <topology evidence="1">Multi-pass membrane protein</topology>
    </subcellularLocation>
</comment>
<evidence type="ECO:0000256" key="2">
    <source>
        <dbReference type="ARBA" id="ARBA00022692"/>
    </source>
</evidence>
<accession>A0A2K3MUX0</accession>
<evidence type="ECO:0000256" key="4">
    <source>
        <dbReference type="ARBA" id="ARBA00023136"/>
    </source>
</evidence>
<dbReference type="STRING" id="57577.A0A2K3MUX0"/>
<dbReference type="Pfam" id="PF02361">
    <property type="entry name" value="CbiQ"/>
    <property type="match status" value="1"/>
</dbReference>
<evidence type="ECO:0000313" key="6">
    <source>
        <dbReference type="Proteomes" id="UP000236291"/>
    </source>
</evidence>
<sequence>RNAILRIKASNDDNGQSANWSKWIPKDTFSGDKVFRLISSATASPIGQFVSSPTTFLHSIDPRVKLIAMEMLAIISECNCVAGMAFSSRCSTGKVTYNYAIWIGSILDFAFNLDSTKKCLDGLSSDGVPALVQSRTPPSVMTGLPNLPISLTGYSYVISKLGPLTFTRKGLSVGSTVACLTFTVFQSASLCLTTTTPEQLASALRWFMLPLRYIGVSVSEIVLTLLLSLRFISLVFDEVRNIALGIVSRRVNWKQLTVMETIDIFFNYFRRIFKNIFSHAEQISQAMIARGFKGNVDNHKIYFLSESSFGMADIVCLLNLTVVIGASLLSEYYLV</sequence>
<evidence type="ECO:0000256" key="3">
    <source>
        <dbReference type="ARBA" id="ARBA00022989"/>
    </source>
</evidence>
<evidence type="ECO:0000256" key="1">
    <source>
        <dbReference type="ARBA" id="ARBA00004141"/>
    </source>
</evidence>
<keyword evidence="2" id="KW-0812">Transmembrane</keyword>
<dbReference type="AlphaFoldDB" id="A0A2K3MUX0"/>
<reference evidence="5 6" key="2">
    <citation type="journal article" date="2017" name="Front. Plant Sci.">
        <title>Gene Classification and Mining of Molecular Markers Useful in Red Clover (Trifolium pratense) Breeding.</title>
        <authorList>
            <person name="Istvanek J."/>
            <person name="Dluhosova J."/>
            <person name="Dluhos P."/>
            <person name="Patkova L."/>
            <person name="Nedelnik J."/>
            <person name="Repkova J."/>
        </authorList>
    </citation>
    <scope>NUCLEOTIDE SEQUENCE [LARGE SCALE GENOMIC DNA]</scope>
    <source>
        <strain evidence="6">cv. Tatra</strain>
        <tissue evidence="5">Young leaves</tissue>
    </source>
</reference>
<protein>
    <submittedName>
        <fullName evidence="5">Protein ABCl12 chloroplastic-like</fullName>
    </submittedName>
</protein>
<dbReference type="GO" id="GO:0005886">
    <property type="term" value="C:plasma membrane"/>
    <property type="evidence" value="ECO:0007669"/>
    <property type="project" value="UniProtKB-ARBA"/>
</dbReference>
<keyword evidence="4" id="KW-0472">Membrane</keyword>
<dbReference type="CDD" id="cd16914">
    <property type="entry name" value="EcfT"/>
    <property type="match status" value="1"/>
</dbReference>
<feature type="non-terminal residue" evidence="5">
    <location>
        <position position="1"/>
    </location>
</feature>
<keyword evidence="3" id="KW-1133">Transmembrane helix</keyword>
<dbReference type="PANTHER" id="PTHR33514:SF13">
    <property type="entry name" value="PROTEIN ABCI12, CHLOROPLASTIC"/>
    <property type="match status" value="1"/>
</dbReference>
<evidence type="ECO:0000313" key="5">
    <source>
        <dbReference type="EMBL" id="PNX94633.1"/>
    </source>
</evidence>
<proteinExistence type="predicted"/>
<organism evidence="5 6">
    <name type="scientific">Trifolium pratense</name>
    <name type="common">Red clover</name>
    <dbReference type="NCBI Taxonomy" id="57577"/>
    <lineage>
        <taxon>Eukaryota</taxon>
        <taxon>Viridiplantae</taxon>
        <taxon>Streptophyta</taxon>
        <taxon>Embryophyta</taxon>
        <taxon>Tracheophyta</taxon>
        <taxon>Spermatophyta</taxon>
        <taxon>Magnoliopsida</taxon>
        <taxon>eudicotyledons</taxon>
        <taxon>Gunneridae</taxon>
        <taxon>Pentapetalae</taxon>
        <taxon>rosids</taxon>
        <taxon>fabids</taxon>
        <taxon>Fabales</taxon>
        <taxon>Fabaceae</taxon>
        <taxon>Papilionoideae</taxon>
        <taxon>50 kb inversion clade</taxon>
        <taxon>NPAAA clade</taxon>
        <taxon>Hologalegina</taxon>
        <taxon>IRL clade</taxon>
        <taxon>Trifolieae</taxon>
        <taxon>Trifolium</taxon>
    </lineage>
</organism>
<dbReference type="EMBL" id="ASHM01012672">
    <property type="protein sequence ID" value="PNX94633.1"/>
    <property type="molecule type" value="Genomic_DNA"/>
</dbReference>
<dbReference type="GO" id="GO:0009507">
    <property type="term" value="C:chloroplast"/>
    <property type="evidence" value="ECO:0007669"/>
    <property type="project" value="TreeGrafter"/>
</dbReference>
<name>A0A2K3MUX0_TRIPR</name>